<dbReference type="GO" id="GO:0006633">
    <property type="term" value="P:fatty acid biosynthetic process"/>
    <property type="evidence" value="ECO:0007669"/>
    <property type="project" value="TreeGrafter"/>
</dbReference>
<protein>
    <recommendedName>
        <fullName evidence="1">MaoC-like domain-containing protein</fullName>
    </recommendedName>
</protein>
<proteinExistence type="predicted"/>
<dbReference type="Pfam" id="PF01575">
    <property type="entry name" value="MaoC_dehydratas"/>
    <property type="match status" value="1"/>
</dbReference>
<dbReference type="Proteomes" id="UP000245449">
    <property type="component" value="Unassembled WGS sequence"/>
</dbReference>
<dbReference type="PANTHER" id="PTHR43437:SF3">
    <property type="entry name" value="HYDROXYACYL-THIOESTER DEHYDRATASE TYPE 2, MITOCHONDRIAL"/>
    <property type="match status" value="1"/>
</dbReference>
<dbReference type="SUPFAM" id="SSF54637">
    <property type="entry name" value="Thioesterase/thiol ester dehydrase-isomerase"/>
    <property type="match status" value="1"/>
</dbReference>
<dbReference type="GO" id="GO:0019171">
    <property type="term" value="F:(3R)-hydroxyacyl-[acyl-carrier-protein] dehydratase activity"/>
    <property type="evidence" value="ECO:0007669"/>
    <property type="project" value="TreeGrafter"/>
</dbReference>
<gene>
    <name evidence="2" type="ORF">DB895_08730</name>
</gene>
<evidence type="ECO:0000313" key="3">
    <source>
        <dbReference type="Proteomes" id="UP000245449"/>
    </source>
</evidence>
<dbReference type="Gene3D" id="3.10.129.10">
    <property type="entry name" value="Hotdog Thioesterase"/>
    <property type="match status" value="1"/>
</dbReference>
<evidence type="ECO:0000313" key="2">
    <source>
        <dbReference type="EMBL" id="PWA04841.1"/>
    </source>
</evidence>
<sequence>MIFKLGDKFEEHFIVSDETYNGFIQIFKDTNPLHTDENFAVEKGFKGKVMHGNILNGFLSYFIGECLPTKNVIIHSQEIQFKNAVYLNDELQFKAEIIGIYESVNAIEFKFDFKNATTKTVAKGKIQIGIIK</sequence>
<accession>A0A2U1JI76</accession>
<dbReference type="InterPro" id="IPR002539">
    <property type="entry name" value="MaoC-like_dom"/>
</dbReference>
<dbReference type="InterPro" id="IPR029069">
    <property type="entry name" value="HotDog_dom_sf"/>
</dbReference>
<organism evidence="2 3">
    <name type="scientific">Flavobacterium psychrotolerans</name>
    <dbReference type="NCBI Taxonomy" id="2169410"/>
    <lineage>
        <taxon>Bacteria</taxon>
        <taxon>Pseudomonadati</taxon>
        <taxon>Bacteroidota</taxon>
        <taxon>Flavobacteriia</taxon>
        <taxon>Flavobacteriales</taxon>
        <taxon>Flavobacteriaceae</taxon>
        <taxon>Flavobacterium</taxon>
    </lineage>
</organism>
<comment type="caution">
    <text evidence="2">The sequence shown here is derived from an EMBL/GenBank/DDBJ whole genome shotgun (WGS) entry which is preliminary data.</text>
</comment>
<dbReference type="InterPro" id="IPR050965">
    <property type="entry name" value="UPF0336/Enoyl-CoA_hydratase"/>
</dbReference>
<keyword evidence="3" id="KW-1185">Reference proteome</keyword>
<feature type="domain" description="MaoC-like" evidence="1">
    <location>
        <begin position="15"/>
        <end position="100"/>
    </location>
</feature>
<dbReference type="EMBL" id="QCZI01000010">
    <property type="protein sequence ID" value="PWA04841.1"/>
    <property type="molecule type" value="Genomic_DNA"/>
</dbReference>
<dbReference type="AlphaFoldDB" id="A0A2U1JI76"/>
<evidence type="ECO:0000259" key="1">
    <source>
        <dbReference type="Pfam" id="PF01575"/>
    </source>
</evidence>
<dbReference type="RefSeq" id="WP_116724988.1">
    <property type="nucleotide sequence ID" value="NZ_QCZI01000010.1"/>
</dbReference>
<name>A0A2U1JI76_9FLAO</name>
<dbReference type="OrthoDB" id="9801625at2"/>
<reference evidence="2 3" key="1">
    <citation type="submission" date="2018-04" db="EMBL/GenBank/DDBJ databases">
        <title>Flavobacterium sp. nov., isolated from glacier ice.</title>
        <authorList>
            <person name="Liu Q."/>
            <person name="Xin Y.-H."/>
        </authorList>
    </citation>
    <scope>NUCLEOTIDE SEQUENCE [LARGE SCALE GENOMIC DNA]</scope>
    <source>
        <strain evidence="2 3">RB1R5</strain>
    </source>
</reference>
<dbReference type="PANTHER" id="PTHR43437">
    <property type="entry name" value="HYDROXYACYL-THIOESTER DEHYDRATASE TYPE 2, MITOCHONDRIAL-RELATED"/>
    <property type="match status" value="1"/>
</dbReference>